<evidence type="ECO:0000313" key="2">
    <source>
        <dbReference type="Proteomes" id="UP000290580"/>
    </source>
</evidence>
<keyword evidence="2" id="KW-1185">Reference proteome</keyword>
<dbReference type="Proteomes" id="UP000290580">
    <property type="component" value="Unassembled WGS sequence"/>
</dbReference>
<sequence length="75" mass="8784">LTLRNRNGILSPTRLPIPPHSHLKVVFEKPFLNVCFSNWTGIIIDFFLFVKTFCEKNQNFIKFINFNEKSTAKNV</sequence>
<protein>
    <submittedName>
        <fullName evidence="1">Uncharacterized protein</fullName>
    </submittedName>
</protein>
<gene>
    <name evidence="1" type="ORF">CP959_10380</name>
</gene>
<organism evidence="1 2">
    <name type="scientific">Aliarcobacter skirrowii CCUG 10374</name>
    <dbReference type="NCBI Taxonomy" id="1032239"/>
    <lineage>
        <taxon>Bacteria</taxon>
        <taxon>Pseudomonadati</taxon>
        <taxon>Campylobacterota</taxon>
        <taxon>Epsilonproteobacteria</taxon>
        <taxon>Campylobacterales</taxon>
        <taxon>Arcobacteraceae</taxon>
        <taxon>Aliarcobacter</taxon>
    </lineage>
</organism>
<reference evidence="1 2" key="1">
    <citation type="submission" date="2017-09" db="EMBL/GenBank/DDBJ databases">
        <title>Genomics of the genus Arcobacter.</title>
        <authorList>
            <person name="Perez-Cataluna A."/>
            <person name="Figueras M.J."/>
            <person name="Salas-Masso N."/>
        </authorList>
    </citation>
    <scope>NUCLEOTIDE SEQUENCE [LARGE SCALE GENOMIC DNA]</scope>
    <source>
        <strain evidence="1 2">LMG 6621</strain>
    </source>
</reference>
<comment type="caution">
    <text evidence="1">The sequence shown here is derived from an EMBL/GenBank/DDBJ whole genome shotgun (WGS) entry which is preliminary data.</text>
</comment>
<evidence type="ECO:0000313" key="1">
    <source>
        <dbReference type="EMBL" id="RXI24601.1"/>
    </source>
</evidence>
<proteinExistence type="predicted"/>
<feature type="non-terminal residue" evidence="1">
    <location>
        <position position="1"/>
    </location>
</feature>
<dbReference type="EMBL" id="NXIC01000061">
    <property type="protein sequence ID" value="RXI24601.1"/>
    <property type="molecule type" value="Genomic_DNA"/>
</dbReference>
<name>A0ABY0EEM7_9BACT</name>
<accession>A0ABY0EEM7</accession>